<accession>A0AA85KJ56</accession>
<name>A0AA85KJ56_TRIRE</name>
<evidence type="ECO:0000313" key="1">
    <source>
        <dbReference type="Proteomes" id="UP000050795"/>
    </source>
</evidence>
<reference evidence="2" key="2">
    <citation type="submission" date="2023-11" db="UniProtKB">
        <authorList>
            <consortium name="WormBaseParasite"/>
        </authorList>
    </citation>
    <scope>IDENTIFICATION</scope>
</reference>
<reference evidence="1" key="1">
    <citation type="submission" date="2022-06" db="EMBL/GenBank/DDBJ databases">
        <authorList>
            <person name="Berger JAMES D."/>
            <person name="Berger JAMES D."/>
        </authorList>
    </citation>
    <scope>NUCLEOTIDE SEQUENCE [LARGE SCALE GENOMIC DNA]</scope>
</reference>
<keyword evidence="1" id="KW-1185">Reference proteome</keyword>
<dbReference type="Proteomes" id="UP000050795">
    <property type="component" value="Unassembled WGS sequence"/>
</dbReference>
<protein>
    <submittedName>
        <fullName evidence="2">Uncharacterized protein</fullName>
    </submittedName>
</protein>
<sequence length="121" mass="13873">MSQSNCVYKIKCSECEACYIGESSRQVKVRVNEPRLCTKRPPRNEVELKSLEKRSAIAIHAIDSGHKIDFDNVEILGRRFHSHKERLTSEALHILTTLNAVNRKEGIALSPIWQTLMKQDK</sequence>
<dbReference type="AlphaFoldDB" id="A0AA85KJ56"/>
<organism evidence="1 2">
    <name type="scientific">Trichobilharzia regenti</name>
    <name type="common">Nasal bird schistosome</name>
    <dbReference type="NCBI Taxonomy" id="157069"/>
    <lineage>
        <taxon>Eukaryota</taxon>
        <taxon>Metazoa</taxon>
        <taxon>Spiralia</taxon>
        <taxon>Lophotrochozoa</taxon>
        <taxon>Platyhelminthes</taxon>
        <taxon>Trematoda</taxon>
        <taxon>Digenea</taxon>
        <taxon>Strigeidida</taxon>
        <taxon>Schistosomatoidea</taxon>
        <taxon>Schistosomatidae</taxon>
        <taxon>Trichobilharzia</taxon>
    </lineage>
</organism>
<proteinExistence type="predicted"/>
<dbReference type="CDD" id="cd10442">
    <property type="entry name" value="GIY-YIG_PLEs"/>
    <property type="match status" value="1"/>
</dbReference>
<evidence type="ECO:0000313" key="2">
    <source>
        <dbReference type="WBParaSite" id="TREG1_97820.1"/>
    </source>
</evidence>
<dbReference type="WBParaSite" id="TREG1_97820.1">
    <property type="protein sequence ID" value="TREG1_97820.1"/>
    <property type="gene ID" value="TREG1_97820"/>
</dbReference>